<dbReference type="AlphaFoldDB" id="A0AAN2BLB9"/>
<dbReference type="EMBL" id="AP023086">
    <property type="protein sequence ID" value="BCD98897.1"/>
    <property type="molecule type" value="Genomic_DNA"/>
</dbReference>
<accession>A0AAN2BLB9</accession>
<dbReference type="RefSeq" id="WP_236983588.1">
    <property type="nucleotide sequence ID" value="NZ_AP023086.1"/>
</dbReference>
<dbReference type="InterPro" id="IPR037522">
    <property type="entry name" value="HD_GYP_dom"/>
</dbReference>
<evidence type="ECO:0000313" key="3">
    <source>
        <dbReference type="Proteomes" id="UP001320119"/>
    </source>
</evidence>
<dbReference type="PROSITE" id="PS51832">
    <property type="entry name" value="HD_GYP"/>
    <property type="match status" value="1"/>
</dbReference>
<dbReference type="GO" id="GO:0008081">
    <property type="term" value="F:phosphoric diester hydrolase activity"/>
    <property type="evidence" value="ECO:0007669"/>
    <property type="project" value="UniProtKB-ARBA"/>
</dbReference>
<dbReference type="KEGG" id="marq:MARGE09_P3098"/>
<evidence type="ECO:0000313" key="2">
    <source>
        <dbReference type="EMBL" id="BCD98897.1"/>
    </source>
</evidence>
<reference evidence="2 3" key="1">
    <citation type="journal article" date="2022" name="IScience">
        <title>An ultrasensitive nanofiber-based assay for enzymatic hydrolysis and deep-sea microbial degradation of cellulose.</title>
        <authorList>
            <person name="Tsudome M."/>
            <person name="Tachioka M."/>
            <person name="Miyazaki M."/>
            <person name="Uchimura K."/>
            <person name="Tsuda M."/>
            <person name="Takaki Y."/>
            <person name="Deguchi S."/>
        </authorList>
    </citation>
    <scope>NUCLEOTIDE SEQUENCE [LARGE SCALE GENOMIC DNA]</scope>
    <source>
        <strain evidence="2 3">GE09</strain>
    </source>
</reference>
<dbReference type="Gene3D" id="1.10.3210.10">
    <property type="entry name" value="Hypothetical protein af1432"/>
    <property type="match status" value="1"/>
</dbReference>
<evidence type="ECO:0000259" key="1">
    <source>
        <dbReference type="PROSITE" id="PS51832"/>
    </source>
</evidence>
<dbReference type="SUPFAM" id="SSF109604">
    <property type="entry name" value="HD-domain/PDEase-like"/>
    <property type="match status" value="1"/>
</dbReference>
<keyword evidence="3" id="KW-1185">Reference proteome</keyword>
<organism evidence="2 3">
    <name type="scientific">Marinagarivorans cellulosilyticus</name>
    <dbReference type="NCBI Taxonomy" id="2721545"/>
    <lineage>
        <taxon>Bacteria</taxon>
        <taxon>Pseudomonadati</taxon>
        <taxon>Pseudomonadota</taxon>
        <taxon>Gammaproteobacteria</taxon>
        <taxon>Cellvibrionales</taxon>
        <taxon>Cellvibrionaceae</taxon>
        <taxon>Marinagarivorans</taxon>
    </lineage>
</organism>
<protein>
    <recommendedName>
        <fullName evidence="1">HD-GYP domain-containing protein</fullName>
    </recommendedName>
</protein>
<sequence length="412" mass="46623">MSPWLQQFEHNIQALGFSNETVQALSLESPVPVVKPDFKCRQPEQFQRHLHNFMRTLPGLEAIYDTPNAPDLKKCCDISFKYPRLLQQLQLLEQLNPAHYYHALFSALAGFAIAKDVDLNEESREFAFLAGLYHDIGFLAYPITPAIEHLNDSHTHDPAIRVHGAVGAGMVKRLSRAPQALCDIIRDHHERNDGTGYPRASLNETNDITAIVAVTDLFVRATNEYSHYPLHCHQLTRCILQLHNNEFPHKILNSAINLTKHKADITEPPSNQANAGALTTQGQKIAESHKDLNRALNLLIQYRPEAQNVALRKLQEQLLTGIHNIGIEQQEYAASNEALENKNTLELVNLNVFQNEMCHLIGRLYTVLHERTSQLHSHEKSLKIQLHDILERIQLPSLITPKSNITIQVGAK</sequence>
<dbReference type="PANTHER" id="PTHR43155:SF2">
    <property type="entry name" value="CYCLIC DI-GMP PHOSPHODIESTERASE PA4108"/>
    <property type="match status" value="1"/>
</dbReference>
<dbReference type="Proteomes" id="UP001320119">
    <property type="component" value="Chromosome"/>
</dbReference>
<gene>
    <name evidence="2" type="ORF">MARGE09_P3098</name>
</gene>
<dbReference type="InterPro" id="IPR003607">
    <property type="entry name" value="HD/PDEase_dom"/>
</dbReference>
<dbReference type="Pfam" id="PF13487">
    <property type="entry name" value="HD_5"/>
    <property type="match status" value="1"/>
</dbReference>
<dbReference type="PANTHER" id="PTHR43155">
    <property type="entry name" value="CYCLIC DI-GMP PHOSPHODIESTERASE PA4108-RELATED"/>
    <property type="match status" value="1"/>
</dbReference>
<proteinExistence type="predicted"/>
<dbReference type="CDD" id="cd00077">
    <property type="entry name" value="HDc"/>
    <property type="match status" value="1"/>
</dbReference>
<name>A0AAN2BLB9_9GAMM</name>
<feature type="domain" description="HD-GYP" evidence="1">
    <location>
        <begin position="77"/>
        <end position="271"/>
    </location>
</feature>